<dbReference type="GO" id="GO:0009409">
    <property type="term" value="P:response to cold"/>
    <property type="evidence" value="ECO:0007669"/>
    <property type="project" value="TreeGrafter"/>
</dbReference>
<dbReference type="CDD" id="cd00475">
    <property type="entry name" value="Cis_IPPS"/>
    <property type="match status" value="1"/>
</dbReference>
<dbReference type="KEGG" id="qsa:O6P43_020330"/>
<dbReference type="NCBIfam" id="TIGR00055">
    <property type="entry name" value="uppS"/>
    <property type="match status" value="1"/>
</dbReference>
<sequence>MIELRLHRRKTNFRWVFGQSLCLGMLRLIADGNRRWAREKGLSASAGHEAGVLLLRQLIELCCRWGIKVLTVFIFSCDNWSRSKVEINFMMSLFERLIFSESEVEKFSREDIRMSVIGDTSKLPKPLQGLINNAEETTKYNSGLQLILALN</sequence>
<dbReference type="GO" id="GO:0009668">
    <property type="term" value="P:plastid membrane organization"/>
    <property type="evidence" value="ECO:0007669"/>
    <property type="project" value="TreeGrafter"/>
</dbReference>
<comment type="similarity">
    <text evidence="2">Belongs to the UPP synthase family.</text>
</comment>
<proteinExistence type="inferred from homology"/>
<dbReference type="InterPro" id="IPR001441">
    <property type="entry name" value="UPP_synth-like"/>
</dbReference>
<keyword evidence="4" id="KW-1185">Reference proteome</keyword>
<dbReference type="SUPFAM" id="SSF64005">
    <property type="entry name" value="Undecaprenyl diphosphate synthase"/>
    <property type="match status" value="1"/>
</dbReference>
<reference evidence="3" key="1">
    <citation type="journal article" date="2023" name="Science">
        <title>Elucidation of the pathway for biosynthesis of saponin adjuvants from the soapbark tree.</title>
        <authorList>
            <person name="Reed J."/>
            <person name="Orme A."/>
            <person name="El-Demerdash A."/>
            <person name="Owen C."/>
            <person name="Martin L.B.B."/>
            <person name="Misra R.C."/>
            <person name="Kikuchi S."/>
            <person name="Rejzek M."/>
            <person name="Martin A.C."/>
            <person name="Harkess A."/>
            <person name="Leebens-Mack J."/>
            <person name="Louveau T."/>
            <person name="Stephenson M.J."/>
            <person name="Osbourn A."/>
        </authorList>
    </citation>
    <scope>NUCLEOTIDE SEQUENCE</scope>
    <source>
        <strain evidence="3">S10</strain>
    </source>
</reference>
<dbReference type="GO" id="GO:0009570">
    <property type="term" value="C:chloroplast stroma"/>
    <property type="evidence" value="ECO:0007669"/>
    <property type="project" value="TreeGrafter"/>
</dbReference>
<dbReference type="Proteomes" id="UP001163823">
    <property type="component" value="Chromosome 8"/>
</dbReference>
<dbReference type="PANTHER" id="PTHR10291">
    <property type="entry name" value="DEHYDRODOLICHYL DIPHOSPHATE SYNTHASE FAMILY MEMBER"/>
    <property type="match status" value="1"/>
</dbReference>
<dbReference type="PANTHER" id="PTHR10291:SF0">
    <property type="entry name" value="DEHYDRODOLICHYL DIPHOSPHATE SYNTHASE 2"/>
    <property type="match status" value="1"/>
</dbReference>
<organism evidence="3 4">
    <name type="scientific">Quillaja saponaria</name>
    <name type="common">Soap bark tree</name>
    <dbReference type="NCBI Taxonomy" id="32244"/>
    <lineage>
        <taxon>Eukaryota</taxon>
        <taxon>Viridiplantae</taxon>
        <taxon>Streptophyta</taxon>
        <taxon>Embryophyta</taxon>
        <taxon>Tracheophyta</taxon>
        <taxon>Spermatophyta</taxon>
        <taxon>Magnoliopsida</taxon>
        <taxon>eudicotyledons</taxon>
        <taxon>Gunneridae</taxon>
        <taxon>Pentapetalae</taxon>
        <taxon>rosids</taxon>
        <taxon>fabids</taxon>
        <taxon>Fabales</taxon>
        <taxon>Quillajaceae</taxon>
        <taxon>Quillaja</taxon>
    </lineage>
</organism>
<dbReference type="GO" id="GO:0016094">
    <property type="term" value="P:polyprenol biosynthetic process"/>
    <property type="evidence" value="ECO:0007669"/>
    <property type="project" value="TreeGrafter"/>
</dbReference>
<keyword evidence="1 2" id="KW-0808">Transferase</keyword>
<accession>A0AAD7LMM9</accession>
<dbReference type="Pfam" id="PF01255">
    <property type="entry name" value="Prenyltransf"/>
    <property type="match status" value="1"/>
</dbReference>
<gene>
    <name evidence="3" type="ORF">O6P43_020330</name>
</gene>
<dbReference type="EC" id="2.5.1.-" evidence="2"/>
<dbReference type="AlphaFoldDB" id="A0AAD7LMM9"/>
<evidence type="ECO:0000256" key="1">
    <source>
        <dbReference type="ARBA" id="ARBA00022679"/>
    </source>
</evidence>
<evidence type="ECO:0000313" key="3">
    <source>
        <dbReference type="EMBL" id="KAJ7959800.1"/>
    </source>
</evidence>
<comment type="caution">
    <text evidence="3">The sequence shown here is derived from an EMBL/GenBank/DDBJ whole genome shotgun (WGS) entry which is preliminary data.</text>
</comment>
<evidence type="ECO:0000256" key="2">
    <source>
        <dbReference type="RuleBase" id="RU363018"/>
    </source>
</evidence>
<evidence type="ECO:0000313" key="4">
    <source>
        <dbReference type="Proteomes" id="UP001163823"/>
    </source>
</evidence>
<name>A0AAD7LMM9_QUISA</name>
<dbReference type="InterPro" id="IPR036424">
    <property type="entry name" value="UPP_synth-like_sf"/>
</dbReference>
<protein>
    <recommendedName>
        <fullName evidence="2">Alkyl transferase</fullName>
        <ecNumber evidence="2">2.5.1.-</ecNumber>
    </recommendedName>
</protein>
<dbReference type="GO" id="GO:0045547">
    <property type="term" value="F:ditrans,polycis-polyprenyl diphosphate synthase [(2E,6E)-farnesyl diphosphate specific] activity"/>
    <property type="evidence" value="ECO:0007669"/>
    <property type="project" value="TreeGrafter"/>
</dbReference>
<dbReference type="EMBL" id="JARAOO010000008">
    <property type="protein sequence ID" value="KAJ7959800.1"/>
    <property type="molecule type" value="Genomic_DNA"/>
</dbReference>
<dbReference type="Gene3D" id="3.40.1180.10">
    <property type="entry name" value="Decaprenyl diphosphate synthase-like"/>
    <property type="match status" value="1"/>
</dbReference>